<proteinExistence type="predicted"/>
<keyword evidence="3" id="KW-1185">Reference proteome</keyword>
<gene>
    <name evidence="2" type="ORF">CY34DRAFT_31427</name>
</gene>
<feature type="compositionally biased region" description="Basic and acidic residues" evidence="1">
    <location>
        <begin position="29"/>
        <end position="46"/>
    </location>
</feature>
<reference evidence="2 3" key="1">
    <citation type="submission" date="2014-04" db="EMBL/GenBank/DDBJ databases">
        <authorList>
            <consortium name="DOE Joint Genome Institute"/>
            <person name="Kuo A."/>
            <person name="Ruytinx J."/>
            <person name="Rineau F."/>
            <person name="Colpaert J."/>
            <person name="Kohler A."/>
            <person name="Nagy L.G."/>
            <person name="Floudas D."/>
            <person name="Copeland A."/>
            <person name="Barry K.W."/>
            <person name="Cichocki N."/>
            <person name="Veneault-Fourrey C."/>
            <person name="LaButti K."/>
            <person name="Lindquist E.A."/>
            <person name="Lipzen A."/>
            <person name="Lundell T."/>
            <person name="Morin E."/>
            <person name="Murat C."/>
            <person name="Sun H."/>
            <person name="Tunlid A."/>
            <person name="Henrissat B."/>
            <person name="Grigoriev I.V."/>
            <person name="Hibbett D.S."/>
            <person name="Martin F."/>
            <person name="Nordberg H.P."/>
            <person name="Cantor M.N."/>
            <person name="Hua S.X."/>
        </authorList>
    </citation>
    <scope>NUCLEOTIDE SEQUENCE [LARGE SCALE GENOMIC DNA]</scope>
    <source>
        <strain evidence="2 3">UH-Slu-Lm8-n1</strain>
    </source>
</reference>
<feature type="region of interest" description="Disordered" evidence="1">
    <location>
        <begin position="1"/>
        <end position="59"/>
    </location>
</feature>
<feature type="compositionally biased region" description="Polar residues" evidence="1">
    <location>
        <begin position="47"/>
        <end position="56"/>
    </location>
</feature>
<feature type="non-terminal residue" evidence="2">
    <location>
        <position position="81"/>
    </location>
</feature>
<dbReference type="Proteomes" id="UP000054485">
    <property type="component" value="Unassembled WGS sequence"/>
</dbReference>
<evidence type="ECO:0000256" key="1">
    <source>
        <dbReference type="SAM" id="MobiDB-lite"/>
    </source>
</evidence>
<dbReference type="InParanoid" id="A0A0D0A2Y8"/>
<dbReference type="HOGENOM" id="CLU_192617_0_0_1"/>
<accession>A0A0D0A2Y8</accession>
<sequence length="81" mass="9529">MARPNTRPKNATQRPGEILLQNKQKRRTAREVKEDKERMEQERQENEATAQCNTERIASIEDKMALKELKTLMDAPKPRPR</sequence>
<reference evidence="3" key="2">
    <citation type="submission" date="2015-01" db="EMBL/GenBank/DDBJ databases">
        <title>Evolutionary Origins and Diversification of the Mycorrhizal Mutualists.</title>
        <authorList>
            <consortium name="DOE Joint Genome Institute"/>
            <consortium name="Mycorrhizal Genomics Consortium"/>
            <person name="Kohler A."/>
            <person name="Kuo A."/>
            <person name="Nagy L.G."/>
            <person name="Floudas D."/>
            <person name="Copeland A."/>
            <person name="Barry K.W."/>
            <person name="Cichocki N."/>
            <person name="Veneault-Fourrey C."/>
            <person name="LaButti K."/>
            <person name="Lindquist E.A."/>
            <person name="Lipzen A."/>
            <person name="Lundell T."/>
            <person name="Morin E."/>
            <person name="Murat C."/>
            <person name="Riley R."/>
            <person name="Ohm R."/>
            <person name="Sun H."/>
            <person name="Tunlid A."/>
            <person name="Henrissat B."/>
            <person name="Grigoriev I.V."/>
            <person name="Hibbett D.S."/>
            <person name="Martin F."/>
        </authorList>
    </citation>
    <scope>NUCLEOTIDE SEQUENCE [LARGE SCALE GENOMIC DNA]</scope>
    <source>
        <strain evidence="3">UH-Slu-Lm8-n1</strain>
    </source>
</reference>
<dbReference type="EMBL" id="KN836201">
    <property type="protein sequence ID" value="KIK32534.1"/>
    <property type="molecule type" value="Genomic_DNA"/>
</dbReference>
<protein>
    <submittedName>
        <fullName evidence="2">Uncharacterized protein</fullName>
    </submittedName>
</protein>
<dbReference type="AlphaFoldDB" id="A0A0D0A2Y8"/>
<name>A0A0D0A2Y8_9AGAM</name>
<organism evidence="2 3">
    <name type="scientific">Suillus luteus UH-Slu-Lm8-n1</name>
    <dbReference type="NCBI Taxonomy" id="930992"/>
    <lineage>
        <taxon>Eukaryota</taxon>
        <taxon>Fungi</taxon>
        <taxon>Dikarya</taxon>
        <taxon>Basidiomycota</taxon>
        <taxon>Agaricomycotina</taxon>
        <taxon>Agaricomycetes</taxon>
        <taxon>Agaricomycetidae</taxon>
        <taxon>Boletales</taxon>
        <taxon>Suillineae</taxon>
        <taxon>Suillaceae</taxon>
        <taxon>Suillus</taxon>
    </lineage>
</organism>
<evidence type="ECO:0000313" key="3">
    <source>
        <dbReference type="Proteomes" id="UP000054485"/>
    </source>
</evidence>
<dbReference type="OrthoDB" id="3187908at2759"/>
<evidence type="ECO:0000313" key="2">
    <source>
        <dbReference type="EMBL" id="KIK32534.1"/>
    </source>
</evidence>